<comment type="subcellular location">
    <subcellularLocation>
        <location evidence="1">Endoplasmic reticulum membrane</location>
        <topology evidence="1">Single-pass membrane protein</topology>
    </subcellularLocation>
</comment>
<dbReference type="Pfam" id="PF00226">
    <property type="entry name" value="DnaJ"/>
    <property type="match status" value="1"/>
</dbReference>
<name>A0A8H3ULT0_VENIN</name>
<evidence type="ECO:0000256" key="3">
    <source>
        <dbReference type="ARBA" id="ARBA00022824"/>
    </source>
</evidence>
<sequence length="434" mass="47297">MNVDALLYSVIIGPAIEASLSELSESGLCTLQPKKKYMETYNNNTPLPIPLESNRNTLPIPIPSNLSILRPLSRTSGAMSAKTSGSDAKQPNGNASHRAHHDGSAGRAYTIEQKAAVLRVKRCGATAFYDILGLESVKTTCTDGEIKKAYRKLSLLTHPDKNGYEGADEAFKKVSRAFQVLSDPDKKQKFDKFGQDPDSRFQSASASQGASPFGGGGFRSPGARGPFEEEISPEELFRQFFGGGGFGGGGFGGGFDTGPGFVFNLGGGGPGIRVNQFGGGRPRRRPATGNEPPQTAGSILTSLLPLILLFIFPLLSSLFSGSTPSGPNMRFESPVPPHTQKHVSYNLKVPYYVNPTEVTDYSKKQWQVLDRTAETRYMHHLDSRCSIEQQTRSQMMQDAQGWFFQDNVAMERARTMKMPYCTKLNNLQRGHPAS</sequence>
<dbReference type="InterPro" id="IPR001623">
    <property type="entry name" value="DnaJ_domain"/>
</dbReference>
<feature type="region of interest" description="Disordered" evidence="6">
    <location>
        <begin position="186"/>
        <end position="227"/>
    </location>
</feature>
<comment type="caution">
    <text evidence="8">The sequence shown here is derived from an EMBL/GenBank/DDBJ whole genome shotgun (WGS) entry which is preliminary data.</text>
</comment>
<keyword evidence="3" id="KW-0256">Endoplasmic reticulum</keyword>
<reference evidence="8 9" key="1">
    <citation type="submission" date="2018-12" db="EMBL/GenBank/DDBJ databases">
        <title>Venturia inaequalis Genome Resource.</title>
        <authorList>
            <person name="Lichtner F.J."/>
        </authorList>
    </citation>
    <scope>NUCLEOTIDE SEQUENCE [LARGE SCALE GENOMIC DNA]</scope>
    <source>
        <strain evidence="8 9">120213</strain>
    </source>
</reference>
<dbReference type="PRINTS" id="PR00625">
    <property type="entry name" value="JDOMAIN"/>
</dbReference>
<dbReference type="PANTHER" id="PTHR43908">
    <property type="entry name" value="AT29763P-RELATED"/>
    <property type="match status" value="1"/>
</dbReference>
<evidence type="ECO:0000313" key="8">
    <source>
        <dbReference type="EMBL" id="KAE9973187.1"/>
    </source>
</evidence>
<proteinExistence type="predicted"/>
<evidence type="ECO:0000256" key="5">
    <source>
        <dbReference type="ARBA" id="ARBA00023136"/>
    </source>
</evidence>
<dbReference type="CDD" id="cd06257">
    <property type="entry name" value="DnaJ"/>
    <property type="match status" value="1"/>
</dbReference>
<dbReference type="FunFam" id="1.10.287.110:FF:000069">
    <property type="entry name" value="ER associated DnaJ chaperone"/>
    <property type="match status" value="1"/>
</dbReference>
<dbReference type="InterPro" id="IPR036869">
    <property type="entry name" value="J_dom_sf"/>
</dbReference>
<feature type="domain" description="J" evidence="7">
    <location>
        <begin position="127"/>
        <end position="194"/>
    </location>
</feature>
<dbReference type="PROSITE" id="PS00636">
    <property type="entry name" value="DNAJ_1"/>
    <property type="match status" value="1"/>
</dbReference>
<protein>
    <recommendedName>
        <fullName evidence="7">J domain-containing protein</fullName>
    </recommendedName>
</protein>
<keyword evidence="5" id="KW-0472">Membrane</keyword>
<evidence type="ECO:0000256" key="4">
    <source>
        <dbReference type="ARBA" id="ARBA00022989"/>
    </source>
</evidence>
<gene>
    <name evidence="8" type="ORF">EG328_004529</name>
</gene>
<feature type="compositionally biased region" description="Polar residues" evidence="6">
    <location>
        <begin position="77"/>
        <end position="95"/>
    </location>
</feature>
<evidence type="ECO:0000313" key="9">
    <source>
        <dbReference type="Proteomes" id="UP000447873"/>
    </source>
</evidence>
<accession>A0A8H3ULT0</accession>
<dbReference type="GO" id="GO:0005789">
    <property type="term" value="C:endoplasmic reticulum membrane"/>
    <property type="evidence" value="ECO:0007669"/>
    <property type="project" value="UniProtKB-SubCell"/>
</dbReference>
<dbReference type="Proteomes" id="UP000447873">
    <property type="component" value="Unassembled WGS sequence"/>
</dbReference>
<dbReference type="AlphaFoldDB" id="A0A8H3ULT0"/>
<dbReference type="InterPro" id="IPR051100">
    <property type="entry name" value="DnaJ_subfamily_B/C"/>
</dbReference>
<keyword evidence="2" id="KW-0812">Transmembrane</keyword>
<feature type="region of interest" description="Disordered" evidence="6">
    <location>
        <begin position="276"/>
        <end position="296"/>
    </location>
</feature>
<organism evidence="8 9">
    <name type="scientific">Venturia inaequalis</name>
    <name type="common">Apple scab fungus</name>
    <dbReference type="NCBI Taxonomy" id="5025"/>
    <lineage>
        <taxon>Eukaryota</taxon>
        <taxon>Fungi</taxon>
        <taxon>Dikarya</taxon>
        <taxon>Ascomycota</taxon>
        <taxon>Pezizomycotina</taxon>
        <taxon>Dothideomycetes</taxon>
        <taxon>Pleosporomycetidae</taxon>
        <taxon>Venturiales</taxon>
        <taxon>Venturiaceae</taxon>
        <taxon>Venturia</taxon>
    </lineage>
</organism>
<dbReference type="SMART" id="SM00271">
    <property type="entry name" value="DnaJ"/>
    <property type="match status" value="1"/>
</dbReference>
<evidence type="ECO:0000256" key="1">
    <source>
        <dbReference type="ARBA" id="ARBA00004389"/>
    </source>
</evidence>
<feature type="compositionally biased region" description="Basic and acidic residues" evidence="6">
    <location>
        <begin position="186"/>
        <end position="199"/>
    </location>
</feature>
<dbReference type="Gene3D" id="1.10.287.110">
    <property type="entry name" value="DnaJ domain"/>
    <property type="match status" value="1"/>
</dbReference>
<dbReference type="InterPro" id="IPR015399">
    <property type="entry name" value="DUF1977_DnaJ-like"/>
</dbReference>
<evidence type="ECO:0000256" key="6">
    <source>
        <dbReference type="SAM" id="MobiDB-lite"/>
    </source>
</evidence>
<dbReference type="PANTHER" id="PTHR43908:SF3">
    <property type="entry name" value="AT29763P-RELATED"/>
    <property type="match status" value="1"/>
</dbReference>
<evidence type="ECO:0000259" key="7">
    <source>
        <dbReference type="PROSITE" id="PS50076"/>
    </source>
</evidence>
<feature type="compositionally biased region" description="Low complexity" evidence="6">
    <location>
        <begin position="200"/>
        <end position="211"/>
    </location>
</feature>
<feature type="region of interest" description="Disordered" evidence="6">
    <location>
        <begin position="77"/>
        <end position="106"/>
    </location>
</feature>
<dbReference type="SUPFAM" id="SSF46565">
    <property type="entry name" value="Chaperone J-domain"/>
    <property type="match status" value="1"/>
</dbReference>
<evidence type="ECO:0000256" key="2">
    <source>
        <dbReference type="ARBA" id="ARBA00022692"/>
    </source>
</evidence>
<dbReference type="GO" id="GO:0030544">
    <property type="term" value="F:Hsp70 protein binding"/>
    <property type="evidence" value="ECO:0007669"/>
    <property type="project" value="TreeGrafter"/>
</dbReference>
<dbReference type="GO" id="GO:0071218">
    <property type="term" value="P:cellular response to misfolded protein"/>
    <property type="evidence" value="ECO:0007669"/>
    <property type="project" value="TreeGrafter"/>
</dbReference>
<keyword evidence="4" id="KW-1133">Transmembrane helix</keyword>
<dbReference type="Pfam" id="PF09320">
    <property type="entry name" value="DUF1977"/>
    <property type="match status" value="1"/>
</dbReference>
<dbReference type="PROSITE" id="PS50076">
    <property type="entry name" value="DNAJ_2"/>
    <property type="match status" value="1"/>
</dbReference>
<dbReference type="InterPro" id="IPR018253">
    <property type="entry name" value="DnaJ_domain_CS"/>
</dbReference>
<dbReference type="EMBL" id="WNWS01000249">
    <property type="protein sequence ID" value="KAE9973187.1"/>
    <property type="molecule type" value="Genomic_DNA"/>
</dbReference>